<feature type="domain" description="SMP-LTD" evidence="10">
    <location>
        <begin position="57"/>
        <end position="296"/>
    </location>
</feature>
<keyword evidence="5" id="KW-0445">Lipid transport</keyword>
<feature type="compositionally biased region" description="Low complexity" evidence="9">
    <location>
        <begin position="129"/>
        <end position="138"/>
    </location>
</feature>
<dbReference type="GO" id="GO:0015914">
    <property type="term" value="P:phospholipid transport"/>
    <property type="evidence" value="ECO:0000318"/>
    <property type="project" value="GO_Central"/>
</dbReference>
<dbReference type="CDD" id="cd21672">
    <property type="entry name" value="SMP_Mdm12"/>
    <property type="match status" value="1"/>
</dbReference>
<evidence type="ECO:0000256" key="5">
    <source>
        <dbReference type="ARBA" id="ARBA00023055"/>
    </source>
</evidence>
<evidence type="ECO:0000256" key="1">
    <source>
        <dbReference type="ARBA" id="ARBA00004370"/>
    </source>
</evidence>
<accession>E3L429</accession>
<keyword evidence="8" id="KW-0472">Membrane</keyword>
<evidence type="ECO:0000259" key="10">
    <source>
        <dbReference type="PROSITE" id="PS51847"/>
    </source>
</evidence>
<evidence type="ECO:0000256" key="8">
    <source>
        <dbReference type="ARBA" id="ARBA00023136"/>
    </source>
</evidence>
<dbReference type="FunCoup" id="E3L429">
    <property type="interactions" value="29"/>
</dbReference>
<keyword evidence="12" id="KW-1185">Reference proteome</keyword>
<keyword evidence="6" id="KW-0446">Lipid-binding</keyword>
<protein>
    <recommendedName>
        <fullName evidence="10">SMP-LTD domain-containing protein</fullName>
    </recommendedName>
</protein>
<dbReference type="HOGENOM" id="CLU_026794_1_0_1"/>
<dbReference type="InParanoid" id="E3L429"/>
<dbReference type="InterPro" id="IPR027532">
    <property type="entry name" value="Mdm12"/>
</dbReference>
<dbReference type="InterPro" id="IPR031468">
    <property type="entry name" value="SMP_LBD"/>
</dbReference>
<dbReference type="GO" id="GO:0032865">
    <property type="term" value="C:ERMES complex"/>
    <property type="evidence" value="ECO:0000318"/>
    <property type="project" value="GO_Central"/>
</dbReference>
<feature type="region of interest" description="Disordered" evidence="9">
    <location>
        <begin position="124"/>
        <end position="143"/>
    </location>
</feature>
<sequence>MTAPCTLRKPWTDGISDIETRSGFNFRLLAFVSEDPKMPLNLEVVSREEEEEHPEQLLIGIDWLSLTPSTAEKLITEWLNGLVANLSTPDFLGPLRIQSIDFGDIAPEVEIVDIRDVSRGFRIADGESHPSSSPECSSAPTIKPDEDGHSQLSLQIHLRLTNDGNLRLRFSTALVFNHPAAEFMSLPLRATVVGVGFDAEIILAIPGDRSKFHLSLLEPPHSELPLYEDSVENGGKRNSSIGARILPHLFVETEVGNADRHVLRNVGKVERFLTETTWTLICEEVLYPTFQTFEWNK</sequence>
<dbReference type="RefSeq" id="XP_003335723.1">
    <property type="nucleotide sequence ID" value="XM_003335675.2"/>
</dbReference>
<evidence type="ECO:0000256" key="6">
    <source>
        <dbReference type="ARBA" id="ARBA00023121"/>
    </source>
</evidence>
<proteinExistence type="predicted"/>
<reference key="1">
    <citation type="submission" date="2007-01" db="EMBL/GenBank/DDBJ databases">
        <title>The Genome Sequence of Puccinia graminis f. sp. tritici Strain CRL 75-36-700-3.</title>
        <authorList>
            <consortium name="The Broad Institute Genome Sequencing Platform"/>
            <person name="Birren B."/>
            <person name="Lander E."/>
            <person name="Galagan J."/>
            <person name="Nusbaum C."/>
            <person name="Devon K."/>
            <person name="Cuomo C."/>
            <person name="Jaffe D."/>
            <person name="Butler J."/>
            <person name="Alvarez P."/>
            <person name="Gnerre S."/>
            <person name="Grabherr M."/>
            <person name="Mauceli E."/>
            <person name="Brockman W."/>
            <person name="Young S."/>
            <person name="LaButti K."/>
            <person name="Sykes S."/>
            <person name="DeCaprio D."/>
            <person name="Crawford M."/>
            <person name="Koehrsen M."/>
            <person name="Engels R."/>
            <person name="Montgomery P."/>
            <person name="Pearson M."/>
            <person name="Howarth C."/>
            <person name="Larson L."/>
            <person name="White J."/>
            <person name="Zeng Q."/>
            <person name="Kodira C."/>
            <person name="Yandava C."/>
            <person name="Alvarado L."/>
            <person name="O'Leary S."/>
            <person name="Szabo L."/>
            <person name="Dean R."/>
            <person name="Schein J."/>
        </authorList>
    </citation>
    <scope>NUCLEOTIDE SEQUENCE</scope>
    <source>
        <strain>CRL 75-36-700-3</strain>
    </source>
</reference>
<dbReference type="PANTHER" id="PTHR28204:SF1">
    <property type="entry name" value="MITOCHONDRIAL DISTRIBUTION AND MORPHOLOGY PROTEIN 12"/>
    <property type="match status" value="1"/>
</dbReference>
<keyword evidence="3" id="KW-1000">Mitochondrion outer membrane</keyword>
<dbReference type="OMA" id="AAWPSWI"/>
<dbReference type="VEuPathDB" id="FungiDB:PGTG_17161"/>
<dbReference type="AlphaFoldDB" id="E3L429"/>
<keyword evidence="4" id="KW-0256">Endoplasmic reticulum</keyword>
<name>E3L429_PUCGT</name>
<evidence type="ECO:0000256" key="7">
    <source>
        <dbReference type="ARBA" id="ARBA00023128"/>
    </source>
</evidence>
<evidence type="ECO:0000313" key="12">
    <source>
        <dbReference type="Proteomes" id="UP000008783"/>
    </source>
</evidence>
<dbReference type="PANTHER" id="PTHR28204">
    <property type="entry name" value="MITOCHONDRIAL DISTRIBUTION AND MORPHOLOGY PROTEIN 12"/>
    <property type="match status" value="1"/>
</dbReference>
<reference evidence="12" key="2">
    <citation type="journal article" date="2011" name="Proc. Natl. Acad. Sci. U.S.A.">
        <title>Obligate biotrophy features unraveled by the genomic analysis of rust fungi.</title>
        <authorList>
            <person name="Duplessis S."/>
            <person name="Cuomo C.A."/>
            <person name="Lin Y.-C."/>
            <person name="Aerts A."/>
            <person name="Tisserant E."/>
            <person name="Veneault-Fourrey C."/>
            <person name="Joly D.L."/>
            <person name="Hacquard S."/>
            <person name="Amselem J."/>
            <person name="Cantarel B.L."/>
            <person name="Chiu R."/>
            <person name="Coutinho P.M."/>
            <person name="Feau N."/>
            <person name="Field M."/>
            <person name="Frey P."/>
            <person name="Gelhaye E."/>
            <person name="Goldberg J."/>
            <person name="Grabherr M.G."/>
            <person name="Kodira C.D."/>
            <person name="Kohler A."/>
            <person name="Kuees U."/>
            <person name="Lindquist E.A."/>
            <person name="Lucas S.M."/>
            <person name="Mago R."/>
            <person name="Mauceli E."/>
            <person name="Morin E."/>
            <person name="Murat C."/>
            <person name="Pangilinan J.L."/>
            <person name="Park R."/>
            <person name="Pearson M."/>
            <person name="Quesneville H."/>
            <person name="Rouhier N."/>
            <person name="Sakthikumar S."/>
            <person name="Salamov A.A."/>
            <person name="Schmutz J."/>
            <person name="Selles B."/>
            <person name="Shapiro H."/>
            <person name="Tanguay P."/>
            <person name="Tuskan G.A."/>
            <person name="Henrissat B."/>
            <person name="Van de Peer Y."/>
            <person name="Rouze P."/>
            <person name="Ellis J.G."/>
            <person name="Dodds P.N."/>
            <person name="Schein J.E."/>
            <person name="Zhong S."/>
            <person name="Hamelin R.C."/>
            <person name="Grigoriev I.V."/>
            <person name="Szabo L.J."/>
            <person name="Martin F."/>
        </authorList>
    </citation>
    <scope>NUCLEOTIDE SEQUENCE [LARGE SCALE GENOMIC DNA]</scope>
    <source>
        <strain evidence="12">CRL 75-36-700-3 / race SCCL</strain>
    </source>
</reference>
<gene>
    <name evidence="11" type="ORF">PGTG_17161</name>
</gene>
<dbReference type="GO" id="GO:1990456">
    <property type="term" value="P:mitochondrion-endoplasmic reticulum membrane tethering"/>
    <property type="evidence" value="ECO:0000318"/>
    <property type="project" value="GO_Central"/>
</dbReference>
<evidence type="ECO:0000256" key="2">
    <source>
        <dbReference type="ARBA" id="ARBA00022448"/>
    </source>
</evidence>
<dbReference type="EMBL" id="DS178344">
    <property type="protein sequence ID" value="EFP91304.1"/>
    <property type="molecule type" value="Genomic_DNA"/>
</dbReference>
<comment type="subcellular location">
    <subcellularLocation>
        <location evidence="1">Membrane</location>
    </subcellularLocation>
</comment>
<dbReference type="GeneID" id="10529133"/>
<dbReference type="Pfam" id="PF26544">
    <property type="entry name" value="Mdm12"/>
    <property type="match status" value="1"/>
</dbReference>
<dbReference type="GO" id="GO:0007005">
    <property type="term" value="P:mitochondrion organization"/>
    <property type="evidence" value="ECO:0007669"/>
    <property type="project" value="InterPro"/>
</dbReference>
<organism evidence="11 12">
    <name type="scientific">Puccinia graminis f. sp. tritici (strain CRL 75-36-700-3 / race SCCL)</name>
    <name type="common">Black stem rust fungus</name>
    <dbReference type="NCBI Taxonomy" id="418459"/>
    <lineage>
        <taxon>Eukaryota</taxon>
        <taxon>Fungi</taxon>
        <taxon>Dikarya</taxon>
        <taxon>Basidiomycota</taxon>
        <taxon>Pucciniomycotina</taxon>
        <taxon>Pucciniomycetes</taxon>
        <taxon>Pucciniales</taxon>
        <taxon>Pucciniaceae</taxon>
        <taxon>Puccinia</taxon>
    </lineage>
</organism>
<keyword evidence="2" id="KW-0813">Transport</keyword>
<evidence type="ECO:0000256" key="3">
    <source>
        <dbReference type="ARBA" id="ARBA00022787"/>
    </source>
</evidence>
<evidence type="ECO:0000256" key="4">
    <source>
        <dbReference type="ARBA" id="ARBA00022824"/>
    </source>
</evidence>
<evidence type="ECO:0000313" key="11">
    <source>
        <dbReference type="EMBL" id="EFP91304.1"/>
    </source>
</evidence>
<dbReference type="OrthoDB" id="3356905at2759"/>
<dbReference type="PROSITE" id="PS51847">
    <property type="entry name" value="SMP"/>
    <property type="match status" value="1"/>
</dbReference>
<dbReference type="STRING" id="418459.E3L429"/>
<keyword evidence="7" id="KW-0496">Mitochondrion</keyword>
<dbReference type="GO" id="GO:0008289">
    <property type="term" value="F:lipid binding"/>
    <property type="evidence" value="ECO:0007669"/>
    <property type="project" value="UniProtKB-KW"/>
</dbReference>
<dbReference type="Proteomes" id="UP000008783">
    <property type="component" value="Unassembled WGS sequence"/>
</dbReference>
<evidence type="ECO:0000256" key="9">
    <source>
        <dbReference type="SAM" id="MobiDB-lite"/>
    </source>
</evidence>
<dbReference type="KEGG" id="pgr:PGTG_17161"/>